<evidence type="ECO:0000256" key="1">
    <source>
        <dbReference type="SAM" id="MobiDB-lite"/>
    </source>
</evidence>
<protein>
    <submittedName>
        <fullName evidence="2">Uncharacterized protein</fullName>
    </submittedName>
</protein>
<reference evidence="3" key="2">
    <citation type="submission" date="2022-03" db="EMBL/GenBank/DDBJ databases">
        <title>Draft title - Genomic analysis of global carrot germplasm unveils the trajectory of domestication and the origin of high carotenoid orange carrot.</title>
        <authorList>
            <person name="Iorizzo M."/>
            <person name="Ellison S."/>
            <person name="Senalik D."/>
            <person name="Macko-Podgorni A."/>
            <person name="Grzebelus D."/>
            <person name="Bostan H."/>
            <person name="Rolling W."/>
            <person name="Curaba J."/>
            <person name="Simon P."/>
        </authorList>
    </citation>
    <scope>NUCLEOTIDE SEQUENCE</scope>
    <source>
        <tissue evidence="3">Leaf</tissue>
    </source>
</reference>
<evidence type="ECO:0000313" key="2">
    <source>
        <dbReference type="EMBL" id="KZM87396.1"/>
    </source>
</evidence>
<accession>A0A164TDR7</accession>
<dbReference type="AlphaFoldDB" id="A0A164TDR7"/>
<organism evidence="2">
    <name type="scientific">Daucus carota subsp. sativus</name>
    <name type="common">Carrot</name>
    <dbReference type="NCBI Taxonomy" id="79200"/>
    <lineage>
        <taxon>Eukaryota</taxon>
        <taxon>Viridiplantae</taxon>
        <taxon>Streptophyta</taxon>
        <taxon>Embryophyta</taxon>
        <taxon>Tracheophyta</taxon>
        <taxon>Spermatophyta</taxon>
        <taxon>Magnoliopsida</taxon>
        <taxon>eudicotyledons</taxon>
        <taxon>Gunneridae</taxon>
        <taxon>Pentapetalae</taxon>
        <taxon>asterids</taxon>
        <taxon>campanulids</taxon>
        <taxon>Apiales</taxon>
        <taxon>Apiaceae</taxon>
        <taxon>Apioideae</taxon>
        <taxon>Scandiceae</taxon>
        <taxon>Daucinae</taxon>
        <taxon>Daucus</taxon>
        <taxon>Daucus sect. Daucus</taxon>
    </lineage>
</organism>
<gene>
    <name evidence="2" type="ORF">DCAR_024530</name>
    <name evidence="3" type="ORF">DCAR_0727774</name>
</gene>
<dbReference type="EMBL" id="CP093349">
    <property type="protein sequence ID" value="WOH08336.1"/>
    <property type="molecule type" value="Genomic_DNA"/>
</dbReference>
<dbReference type="Proteomes" id="UP000077755">
    <property type="component" value="Chromosome 7"/>
</dbReference>
<dbReference type="EMBL" id="LNRQ01000007">
    <property type="protein sequence ID" value="KZM87396.1"/>
    <property type="molecule type" value="Genomic_DNA"/>
</dbReference>
<feature type="compositionally biased region" description="Basic residues" evidence="1">
    <location>
        <begin position="150"/>
        <end position="161"/>
    </location>
</feature>
<evidence type="ECO:0000313" key="4">
    <source>
        <dbReference type="Proteomes" id="UP000077755"/>
    </source>
</evidence>
<proteinExistence type="predicted"/>
<reference evidence="2" key="1">
    <citation type="journal article" date="2016" name="Nat. Genet.">
        <title>A high-quality carrot genome assembly provides new insights into carotenoid accumulation and asterid genome evolution.</title>
        <authorList>
            <person name="Iorizzo M."/>
            <person name="Ellison S."/>
            <person name="Senalik D."/>
            <person name="Zeng P."/>
            <person name="Satapoomin P."/>
            <person name="Huang J."/>
            <person name="Bowman M."/>
            <person name="Iovene M."/>
            <person name="Sanseverino W."/>
            <person name="Cavagnaro P."/>
            <person name="Yildiz M."/>
            <person name="Macko-Podgorni A."/>
            <person name="Moranska E."/>
            <person name="Grzebelus E."/>
            <person name="Grzebelus D."/>
            <person name="Ashrafi H."/>
            <person name="Zheng Z."/>
            <person name="Cheng S."/>
            <person name="Spooner D."/>
            <person name="Van Deynze A."/>
            <person name="Simon P."/>
        </authorList>
    </citation>
    <scope>NUCLEOTIDE SEQUENCE [LARGE SCALE GENOMIC DNA]</scope>
    <source>
        <tissue evidence="2">Leaf</tissue>
    </source>
</reference>
<feature type="region of interest" description="Disordered" evidence="1">
    <location>
        <begin position="139"/>
        <end position="161"/>
    </location>
</feature>
<name>A0A164TDR7_DAUCS</name>
<sequence length="161" mass="18529">MDGENNELVLQDTFAQDTAVMVEDPNIFEALYENYLYGLGLFVLFWVFGYLPEDLPTNSAAQTRAPQNHRPDLVFQHPVSTKEYTLEASQEIKLPIFATSYAPADIKQMGMVFPFKPMITYENLQYFVHTPKVFLRQQPARVEPINSRSPKGRKGNRRVEP</sequence>
<dbReference type="Gramene" id="KZM87396">
    <property type="protein sequence ID" value="KZM87396"/>
    <property type="gene ID" value="DCAR_024530"/>
</dbReference>
<evidence type="ECO:0000313" key="3">
    <source>
        <dbReference type="EMBL" id="WOH08336.1"/>
    </source>
</evidence>
<keyword evidence="4" id="KW-1185">Reference proteome</keyword>